<reference evidence="4" key="1">
    <citation type="journal article" date="2019" name="Int. J. Syst. Evol. Microbiol.">
        <title>The Global Catalogue of Microorganisms (GCM) 10K type strain sequencing project: providing services to taxonomists for standard genome sequencing and annotation.</title>
        <authorList>
            <consortium name="The Broad Institute Genomics Platform"/>
            <consortium name="The Broad Institute Genome Sequencing Center for Infectious Disease"/>
            <person name="Wu L."/>
            <person name="Ma J."/>
        </authorList>
    </citation>
    <scope>NUCLEOTIDE SEQUENCE [LARGE SCALE GENOMIC DNA]</scope>
    <source>
        <strain evidence="4">CCUG 42722</strain>
    </source>
</reference>
<dbReference type="Gene3D" id="3.40.50.1820">
    <property type="entry name" value="alpha/beta hydrolase"/>
    <property type="match status" value="1"/>
</dbReference>
<dbReference type="Proteomes" id="UP001596011">
    <property type="component" value="Unassembled WGS sequence"/>
</dbReference>
<gene>
    <name evidence="3" type="ORF">ACFO6V_21135</name>
</gene>
<keyword evidence="1 3" id="KW-0378">Hydrolase</keyword>
<evidence type="ECO:0000256" key="1">
    <source>
        <dbReference type="ARBA" id="ARBA00022801"/>
    </source>
</evidence>
<dbReference type="InterPro" id="IPR013094">
    <property type="entry name" value="AB_hydrolase_3"/>
</dbReference>
<evidence type="ECO:0000313" key="3">
    <source>
        <dbReference type="EMBL" id="MFC4630764.1"/>
    </source>
</evidence>
<dbReference type="InterPro" id="IPR050300">
    <property type="entry name" value="GDXG_lipolytic_enzyme"/>
</dbReference>
<comment type="caution">
    <text evidence="3">The sequence shown here is derived from an EMBL/GenBank/DDBJ whole genome shotgun (WGS) entry which is preliminary data.</text>
</comment>
<proteinExistence type="predicted"/>
<name>A0ABV9HKI4_9MICO</name>
<evidence type="ECO:0000313" key="4">
    <source>
        <dbReference type="Proteomes" id="UP001596011"/>
    </source>
</evidence>
<sequence>MSLTMDLTRALLRLRPNPFRTVASMRKSASRSRPDAPVPEALRRSFSVTADTVRGHEVIMLTPRTGGVTTDLVYTHGGAYIHPLLGVHWQIIAALIHGTGARVTVPLYGLAPEHTADDAYQFLEDVYRTVSERAGSAPVFLVGDSAGAGLAIGQAILYREKGIRAPNGLLLFSPWVDVTMSNPGIAAVTGLDPILAPEGLAAAGADWAGRRDITDPLVSPLFDTLESLPQTSIYQGGHDIFLPDAKKFAAKAKAAGTRVDLRIYPAAFHVFVAAPWTPEARHALHHAADRIAAGRSREDEPDRTGT</sequence>
<dbReference type="RefSeq" id="WP_377138951.1">
    <property type="nucleotide sequence ID" value="NZ_JBHSFI010000006.1"/>
</dbReference>
<dbReference type="PANTHER" id="PTHR48081:SF8">
    <property type="entry name" value="ALPHA_BETA HYDROLASE FOLD-3 DOMAIN-CONTAINING PROTEIN-RELATED"/>
    <property type="match status" value="1"/>
</dbReference>
<dbReference type="PANTHER" id="PTHR48081">
    <property type="entry name" value="AB HYDROLASE SUPERFAMILY PROTEIN C4A8.06C"/>
    <property type="match status" value="1"/>
</dbReference>
<dbReference type="SUPFAM" id="SSF53474">
    <property type="entry name" value="alpha/beta-Hydrolases"/>
    <property type="match status" value="1"/>
</dbReference>
<accession>A0ABV9HKI4</accession>
<dbReference type="GO" id="GO:0016787">
    <property type="term" value="F:hydrolase activity"/>
    <property type="evidence" value="ECO:0007669"/>
    <property type="project" value="UniProtKB-KW"/>
</dbReference>
<evidence type="ECO:0000259" key="2">
    <source>
        <dbReference type="Pfam" id="PF07859"/>
    </source>
</evidence>
<dbReference type="InterPro" id="IPR029058">
    <property type="entry name" value="AB_hydrolase_fold"/>
</dbReference>
<dbReference type="EMBL" id="JBHSFI010000006">
    <property type="protein sequence ID" value="MFC4630764.1"/>
    <property type="molecule type" value="Genomic_DNA"/>
</dbReference>
<organism evidence="3 4">
    <name type="scientific">Promicromonospora alba</name>
    <dbReference type="NCBI Taxonomy" id="1616110"/>
    <lineage>
        <taxon>Bacteria</taxon>
        <taxon>Bacillati</taxon>
        <taxon>Actinomycetota</taxon>
        <taxon>Actinomycetes</taxon>
        <taxon>Micrococcales</taxon>
        <taxon>Promicromonosporaceae</taxon>
        <taxon>Promicromonospora</taxon>
    </lineage>
</organism>
<protein>
    <submittedName>
        <fullName evidence="3">Alpha/beta hydrolase fold domain-containing protein</fullName>
    </submittedName>
</protein>
<dbReference type="Pfam" id="PF07859">
    <property type="entry name" value="Abhydrolase_3"/>
    <property type="match status" value="1"/>
</dbReference>
<feature type="domain" description="Alpha/beta hydrolase fold-3" evidence="2">
    <location>
        <begin position="72"/>
        <end position="272"/>
    </location>
</feature>
<keyword evidence="4" id="KW-1185">Reference proteome</keyword>